<dbReference type="Proteomes" id="UP001642464">
    <property type="component" value="Unassembled WGS sequence"/>
</dbReference>
<evidence type="ECO:0000256" key="2">
    <source>
        <dbReference type="ARBA" id="ARBA00004141"/>
    </source>
</evidence>
<comment type="caution">
    <text evidence="12">The sequence shown here is derived from an EMBL/GenBank/DDBJ whole genome shotgun (WGS) entry which is preliminary data.</text>
</comment>
<name>A0ABP0K4C3_9DINO</name>
<evidence type="ECO:0000256" key="5">
    <source>
        <dbReference type="ARBA" id="ARBA00022692"/>
    </source>
</evidence>
<comment type="catalytic activity">
    <reaction evidence="1 10">
        <text>Cleaves type-1 transmembrane domains using a catalytic dyad composed of serine and histidine that are contributed by different transmembrane domains.</text>
        <dbReference type="EC" id="3.4.21.105"/>
    </reaction>
</comment>
<evidence type="ECO:0000256" key="10">
    <source>
        <dbReference type="RuleBase" id="RU362115"/>
    </source>
</evidence>
<evidence type="ECO:0000256" key="1">
    <source>
        <dbReference type="ARBA" id="ARBA00000156"/>
    </source>
</evidence>
<keyword evidence="4 10" id="KW-0645">Protease</keyword>
<dbReference type="InterPro" id="IPR022764">
    <property type="entry name" value="Peptidase_S54_rhomboid_dom"/>
</dbReference>
<keyword evidence="9" id="KW-0472">Membrane</keyword>
<comment type="subcellular location">
    <subcellularLocation>
        <location evidence="2 10">Membrane</location>
        <topology evidence="2 10">Multi-pass membrane protein</topology>
    </subcellularLocation>
</comment>
<evidence type="ECO:0000256" key="8">
    <source>
        <dbReference type="ARBA" id="ARBA00022989"/>
    </source>
</evidence>
<dbReference type="PANTHER" id="PTHR22936">
    <property type="entry name" value="RHOMBOID-RELATED"/>
    <property type="match status" value="1"/>
</dbReference>
<sequence>MTDLADAADAWPVLAALTELRDWLSEGLSNCVTGEAKTPALTEGGESTFNLQRPLLASAAAVPETLRIPPGALGTERRERPGTLELFFPGFQWNSVLVRLSVTEMMMFLMEQILTAGDLSSCAMVRLGAGWAPLVVRGDWWRLTMPIFLHGNFGHVLTNVIFQLRFGFKIEQLLGQSRFLFLYLASGTFGNLLSAALDPGKVAVGASTSAMGILGANTIRAILDEEGPAKQAVLISSILILVAINLSPHADVLGHVGGFVSGMLLTLCMKPGMDRRVRVVSAVPLGLATGGSVALLHWLGRHVDTAEALSNMDTVCPQLLSWLHHGAEVATATVAYAKL</sequence>
<evidence type="ECO:0000259" key="11">
    <source>
        <dbReference type="Pfam" id="PF01694"/>
    </source>
</evidence>
<evidence type="ECO:0000256" key="3">
    <source>
        <dbReference type="ARBA" id="ARBA00009045"/>
    </source>
</evidence>
<dbReference type="SUPFAM" id="SSF144091">
    <property type="entry name" value="Rhomboid-like"/>
    <property type="match status" value="1"/>
</dbReference>
<dbReference type="EC" id="3.4.21.105" evidence="10"/>
<comment type="function">
    <text evidence="10">Serine protease involved in intramembrane proteolysis.</text>
</comment>
<evidence type="ECO:0000313" key="13">
    <source>
        <dbReference type="Proteomes" id="UP001642464"/>
    </source>
</evidence>
<dbReference type="Gene3D" id="1.20.1540.10">
    <property type="entry name" value="Rhomboid-like"/>
    <property type="match status" value="1"/>
</dbReference>
<comment type="similarity">
    <text evidence="3 10">Belongs to the peptidase S54 family.</text>
</comment>
<proteinExistence type="inferred from homology"/>
<protein>
    <recommendedName>
        <fullName evidence="10">Rhomboid-like protease</fullName>
        <ecNumber evidence="10">3.4.21.105</ecNumber>
    </recommendedName>
</protein>
<evidence type="ECO:0000256" key="6">
    <source>
        <dbReference type="ARBA" id="ARBA00022801"/>
    </source>
</evidence>
<evidence type="ECO:0000313" key="12">
    <source>
        <dbReference type="EMBL" id="CAK9021631.1"/>
    </source>
</evidence>
<keyword evidence="6 10" id="KW-0378">Hydrolase</keyword>
<gene>
    <name evidence="12" type="ORF">SCF082_LOCUS15427</name>
</gene>
<organism evidence="12 13">
    <name type="scientific">Durusdinium trenchii</name>
    <dbReference type="NCBI Taxonomy" id="1381693"/>
    <lineage>
        <taxon>Eukaryota</taxon>
        <taxon>Sar</taxon>
        <taxon>Alveolata</taxon>
        <taxon>Dinophyceae</taxon>
        <taxon>Suessiales</taxon>
        <taxon>Symbiodiniaceae</taxon>
        <taxon>Durusdinium</taxon>
    </lineage>
</organism>
<dbReference type="InterPro" id="IPR002610">
    <property type="entry name" value="Peptidase_S54_rhomboid-like"/>
</dbReference>
<dbReference type="Pfam" id="PF01694">
    <property type="entry name" value="Rhomboid"/>
    <property type="match status" value="1"/>
</dbReference>
<dbReference type="InterPro" id="IPR035952">
    <property type="entry name" value="Rhomboid-like_sf"/>
</dbReference>
<evidence type="ECO:0000256" key="4">
    <source>
        <dbReference type="ARBA" id="ARBA00022670"/>
    </source>
</evidence>
<keyword evidence="13" id="KW-1185">Reference proteome</keyword>
<dbReference type="EMBL" id="CAXAMM010009879">
    <property type="protein sequence ID" value="CAK9021631.1"/>
    <property type="molecule type" value="Genomic_DNA"/>
</dbReference>
<keyword evidence="7 10" id="KW-0720">Serine protease</keyword>
<evidence type="ECO:0000256" key="7">
    <source>
        <dbReference type="ARBA" id="ARBA00022825"/>
    </source>
</evidence>
<reference evidence="12 13" key="1">
    <citation type="submission" date="2024-02" db="EMBL/GenBank/DDBJ databases">
        <authorList>
            <person name="Chen Y."/>
            <person name="Shah S."/>
            <person name="Dougan E. K."/>
            <person name="Thang M."/>
            <person name="Chan C."/>
        </authorList>
    </citation>
    <scope>NUCLEOTIDE SEQUENCE [LARGE SCALE GENOMIC DNA]</scope>
</reference>
<accession>A0ABP0K4C3</accession>
<feature type="domain" description="Peptidase S54 rhomboid" evidence="11">
    <location>
        <begin position="138"/>
        <end position="269"/>
    </location>
</feature>
<keyword evidence="5" id="KW-0812">Transmembrane</keyword>
<keyword evidence="8" id="KW-1133">Transmembrane helix</keyword>
<evidence type="ECO:0000256" key="9">
    <source>
        <dbReference type="ARBA" id="ARBA00023136"/>
    </source>
</evidence>
<dbReference type="PANTHER" id="PTHR22936:SF69">
    <property type="entry name" value="RHOMBOID-LIKE PROTEIN"/>
    <property type="match status" value="1"/>
</dbReference>